<accession>A0A4Q9LDN5</accession>
<evidence type="ECO:0000256" key="1">
    <source>
        <dbReference type="ARBA" id="ARBA00004123"/>
    </source>
</evidence>
<dbReference type="Proteomes" id="UP000293045">
    <property type="component" value="Unassembled WGS sequence"/>
</dbReference>
<evidence type="ECO:0000313" key="11">
    <source>
        <dbReference type="EMBL" id="TBU06037.1"/>
    </source>
</evidence>
<reference evidence="11 12" key="1">
    <citation type="submission" date="2017-12" db="EMBL/GenBank/DDBJ databases">
        <authorList>
            <person name="Pombert J.-F."/>
            <person name="Haag K.L."/>
            <person name="Ebert D."/>
        </authorList>
    </citation>
    <scope>NUCLEOTIDE SEQUENCE [LARGE SCALE GENOMIC DNA]</scope>
    <source>
        <strain evidence="11">IL-BN-2</strain>
    </source>
</reference>
<comment type="similarity">
    <text evidence="3 9">Belongs to the snRNP core protein family.</text>
</comment>
<protein>
    <recommendedName>
        <fullName evidence="9">Small nuclear ribonucleoprotein Sm D2</fullName>
        <shortName evidence="9">Sm-D2</shortName>
    </recommendedName>
    <alternativeName>
        <fullName evidence="9">snRNP core protein D2</fullName>
    </alternativeName>
</protein>
<dbReference type="InterPro" id="IPR010920">
    <property type="entry name" value="LSM_dom_sf"/>
</dbReference>
<organism evidence="11 12">
    <name type="scientific">Hamiltosporidium magnivora</name>
    <dbReference type="NCBI Taxonomy" id="148818"/>
    <lineage>
        <taxon>Eukaryota</taxon>
        <taxon>Fungi</taxon>
        <taxon>Fungi incertae sedis</taxon>
        <taxon>Microsporidia</taxon>
        <taxon>Dubosqiidae</taxon>
        <taxon>Hamiltosporidium</taxon>
    </lineage>
</organism>
<dbReference type="InterPro" id="IPR001163">
    <property type="entry name" value="Sm_dom_euk/arc"/>
</dbReference>
<dbReference type="GO" id="GO:0030532">
    <property type="term" value="C:small nuclear ribonucleoprotein complex"/>
    <property type="evidence" value="ECO:0007669"/>
    <property type="project" value="InterPro"/>
</dbReference>
<keyword evidence="5 9" id="KW-0507">mRNA processing</keyword>
<gene>
    <name evidence="11" type="ORF">CWI39_0571p0020</name>
</gene>
<comment type="caution">
    <text evidence="11">The sequence shown here is derived from an EMBL/GenBank/DDBJ whole genome shotgun (WGS) entry which is preliminary data.</text>
</comment>
<dbReference type="VEuPathDB" id="MicrosporidiaDB:CWI39_0571p0020"/>
<evidence type="ECO:0000313" key="12">
    <source>
        <dbReference type="Proteomes" id="UP000293045"/>
    </source>
</evidence>
<evidence type="ECO:0000256" key="6">
    <source>
        <dbReference type="ARBA" id="ARBA00023187"/>
    </source>
</evidence>
<evidence type="ECO:0000256" key="9">
    <source>
        <dbReference type="RuleBase" id="RU365051"/>
    </source>
</evidence>
<dbReference type="Pfam" id="PF01423">
    <property type="entry name" value="LSM"/>
    <property type="match status" value="1"/>
</dbReference>
<evidence type="ECO:0000256" key="5">
    <source>
        <dbReference type="ARBA" id="ARBA00022664"/>
    </source>
</evidence>
<keyword evidence="8 9" id="KW-0687">Ribonucleoprotein</keyword>
<evidence type="ECO:0000256" key="7">
    <source>
        <dbReference type="ARBA" id="ARBA00023242"/>
    </source>
</evidence>
<comment type="subcellular location">
    <subcellularLocation>
        <location evidence="2">Cytoplasm</location>
        <location evidence="2">Cytosol</location>
    </subcellularLocation>
    <subcellularLocation>
        <location evidence="1 9">Nucleus</location>
    </subcellularLocation>
</comment>
<dbReference type="GO" id="GO:0005829">
    <property type="term" value="C:cytosol"/>
    <property type="evidence" value="ECO:0007669"/>
    <property type="project" value="UniProtKB-SubCell"/>
</dbReference>
<dbReference type="SUPFAM" id="SSF50182">
    <property type="entry name" value="Sm-like ribonucleoproteins"/>
    <property type="match status" value="1"/>
</dbReference>
<proteinExistence type="inferred from homology"/>
<evidence type="ECO:0000256" key="4">
    <source>
        <dbReference type="ARBA" id="ARBA00022490"/>
    </source>
</evidence>
<evidence type="ECO:0000256" key="3">
    <source>
        <dbReference type="ARBA" id="ARBA00008146"/>
    </source>
</evidence>
<dbReference type="PANTHER" id="PTHR12777">
    <property type="entry name" value="SMALL NUCLEAR RIBONUCLEOPROTEIN SM D2"/>
    <property type="match status" value="1"/>
</dbReference>
<dbReference type="InterPro" id="IPR027248">
    <property type="entry name" value="Sm_D2"/>
</dbReference>
<dbReference type="EMBL" id="PIXR01000571">
    <property type="protein sequence ID" value="TBU06037.1"/>
    <property type="molecule type" value="Genomic_DNA"/>
</dbReference>
<dbReference type="GO" id="GO:0008380">
    <property type="term" value="P:RNA splicing"/>
    <property type="evidence" value="ECO:0007669"/>
    <property type="project" value="UniProtKB-KW"/>
</dbReference>
<dbReference type="InterPro" id="IPR047575">
    <property type="entry name" value="Sm"/>
</dbReference>
<evidence type="ECO:0000256" key="2">
    <source>
        <dbReference type="ARBA" id="ARBA00004514"/>
    </source>
</evidence>
<dbReference type="VEuPathDB" id="MicrosporidiaDB:CWI36_1696p0010"/>
<dbReference type="Gene3D" id="2.30.30.100">
    <property type="match status" value="1"/>
</dbReference>
<keyword evidence="7 9" id="KW-0539">Nucleus</keyword>
<keyword evidence="6 9" id="KW-0508">mRNA splicing</keyword>
<sequence length="102" mass="11692">MGVIVDSKESHISGPLSMLADSVLKGEWVLVNLRNNSKLLGRVKMYDQHFNMVMSDITEITYLKGKKRGKKKREGKVVERKYKNIFLRGDNVILVGKVEKEK</sequence>
<dbReference type="AlphaFoldDB" id="A0A4Q9LDN5"/>
<evidence type="ECO:0000256" key="8">
    <source>
        <dbReference type="ARBA" id="ARBA00023274"/>
    </source>
</evidence>
<feature type="domain" description="Sm" evidence="10">
    <location>
        <begin position="16"/>
        <end position="101"/>
    </location>
</feature>
<dbReference type="GO" id="GO:0006397">
    <property type="term" value="P:mRNA processing"/>
    <property type="evidence" value="ECO:0007669"/>
    <property type="project" value="UniProtKB-KW"/>
</dbReference>
<name>A0A4Q9LDN5_9MICR</name>
<keyword evidence="4" id="KW-0963">Cytoplasm</keyword>
<evidence type="ECO:0000259" key="10">
    <source>
        <dbReference type="PROSITE" id="PS52002"/>
    </source>
</evidence>
<dbReference type="SMART" id="SM00651">
    <property type="entry name" value="Sm"/>
    <property type="match status" value="1"/>
</dbReference>
<dbReference type="GO" id="GO:0003723">
    <property type="term" value="F:RNA binding"/>
    <property type="evidence" value="ECO:0007669"/>
    <property type="project" value="InterPro"/>
</dbReference>
<dbReference type="PROSITE" id="PS52002">
    <property type="entry name" value="SM"/>
    <property type="match status" value="1"/>
</dbReference>